<dbReference type="InterPro" id="IPR000683">
    <property type="entry name" value="Gfo/Idh/MocA-like_OxRdtase_N"/>
</dbReference>
<accession>A0A820A3S1</accession>
<dbReference type="InterPro" id="IPR036291">
    <property type="entry name" value="NAD(P)-bd_dom_sf"/>
</dbReference>
<feature type="region of interest" description="Disordered" evidence="2">
    <location>
        <begin position="375"/>
        <end position="414"/>
    </location>
</feature>
<dbReference type="Pfam" id="PF01408">
    <property type="entry name" value="GFO_IDH_MocA"/>
    <property type="match status" value="1"/>
</dbReference>
<name>A0A820A3S1_9BILA</name>
<gene>
    <name evidence="5" type="ORF">OKA104_LOCUS40013</name>
</gene>
<dbReference type="GO" id="GO:0000166">
    <property type="term" value="F:nucleotide binding"/>
    <property type="evidence" value="ECO:0007669"/>
    <property type="project" value="InterPro"/>
</dbReference>
<dbReference type="PANTHER" id="PTHR43818:SF11">
    <property type="entry name" value="BCDNA.GH03377"/>
    <property type="match status" value="1"/>
</dbReference>
<feature type="compositionally biased region" description="Basic and acidic residues" evidence="2">
    <location>
        <begin position="375"/>
        <end position="401"/>
    </location>
</feature>
<dbReference type="Gene3D" id="3.40.50.720">
    <property type="entry name" value="NAD(P)-binding Rossmann-like Domain"/>
    <property type="match status" value="1"/>
</dbReference>
<dbReference type="SUPFAM" id="SSF55347">
    <property type="entry name" value="Glyceraldehyde-3-phosphate dehydrogenase-like, C-terminal domain"/>
    <property type="match status" value="1"/>
</dbReference>
<feature type="domain" description="Gfo/Idh/MocA-like oxidoreductase N-terminal" evidence="3">
    <location>
        <begin position="21"/>
        <end position="142"/>
    </location>
</feature>
<evidence type="ECO:0000313" key="6">
    <source>
        <dbReference type="Proteomes" id="UP000663881"/>
    </source>
</evidence>
<dbReference type="PANTHER" id="PTHR43818">
    <property type="entry name" value="BCDNA.GH03377"/>
    <property type="match status" value="1"/>
</dbReference>
<dbReference type="Pfam" id="PF02894">
    <property type="entry name" value="GFO_IDH_MocA_C"/>
    <property type="match status" value="1"/>
</dbReference>
<evidence type="ECO:0000256" key="2">
    <source>
        <dbReference type="SAM" id="MobiDB-lite"/>
    </source>
</evidence>
<feature type="domain" description="Gfo/Idh/MocA-like oxidoreductase C-terminal" evidence="4">
    <location>
        <begin position="216"/>
        <end position="370"/>
    </location>
</feature>
<evidence type="ECO:0000313" key="5">
    <source>
        <dbReference type="EMBL" id="CAF4183529.1"/>
    </source>
</evidence>
<dbReference type="GO" id="GO:0016491">
    <property type="term" value="F:oxidoreductase activity"/>
    <property type="evidence" value="ECO:0007669"/>
    <property type="project" value="UniProtKB-KW"/>
</dbReference>
<proteinExistence type="predicted"/>
<dbReference type="SUPFAM" id="SSF51735">
    <property type="entry name" value="NAD(P)-binding Rossmann-fold domains"/>
    <property type="match status" value="1"/>
</dbReference>
<sequence length="414" mass="45867">MDTVKDTVNSLLGRKPNGPKVRYGVVAAGWITQAAFIPGVGQTSNSTITVIVSDDAEKREKLGKEYNLKSYTYDQFSQALEEGHCDAFYIATPNNQHRKFAVPALEKGYHVLLEKPMEVSVEDCEAILAAQKKSGAKLMIAYRLHHEPGTLDVIDRVRKGDFGDPRIFTSVFTQDLKPENHRAKQGDYLFNIRNEKIKDIYMLFIFYTLYLGYDAGPVPDMGTYPINAVRNIFGLEPTEVTAVGFKTPGREFLKMEHDTINATLRFPGDRVAQFTVSYATAGTEGYKVVGTKGEIEVNPSYGFGSGVKIAYKTKIDGKEDSKTFPETDHFGGETEYFSECILNNTDPEADGEDGLNDVRVIAAIKESLAGHGKTIKLDTKQRQKRPTLDQAKKLSLGKEPKVLVGRDSQKPGAS</sequence>
<dbReference type="EMBL" id="CAJOAY010008283">
    <property type="protein sequence ID" value="CAF4183529.1"/>
    <property type="molecule type" value="Genomic_DNA"/>
</dbReference>
<dbReference type="Gene3D" id="3.30.360.10">
    <property type="entry name" value="Dihydrodipicolinate Reductase, domain 2"/>
    <property type="match status" value="1"/>
</dbReference>
<dbReference type="AlphaFoldDB" id="A0A820A3S1"/>
<evidence type="ECO:0000259" key="3">
    <source>
        <dbReference type="Pfam" id="PF01408"/>
    </source>
</evidence>
<keyword evidence="1" id="KW-0560">Oxidoreductase</keyword>
<organism evidence="5 6">
    <name type="scientific">Adineta steineri</name>
    <dbReference type="NCBI Taxonomy" id="433720"/>
    <lineage>
        <taxon>Eukaryota</taxon>
        <taxon>Metazoa</taxon>
        <taxon>Spiralia</taxon>
        <taxon>Gnathifera</taxon>
        <taxon>Rotifera</taxon>
        <taxon>Eurotatoria</taxon>
        <taxon>Bdelloidea</taxon>
        <taxon>Adinetida</taxon>
        <taxon>Adinetidae</taxon>
        <taxon>Adineta</taxon>
    </lineage>
</organism>
<evidence type="ECO:0000259" key="4">
    <source>
        <dbReference type="Pfam" id="PF02894"/>
    </source>
</evidence>
<evidence type="ECO:0000256" key="1">
    <source>
        <dbReference type="ARBA" id="ARBA00023002"/>
    </source>
</evidence>
<reference evidence="5" key="1">
    <citation type="submission" date="2021-02" db="EMBL/GenBank/DDBJ databases">
        <authorList>
            <person name="Nowell W R."/>
        </authorList>
    </citation>
    <scope>NUCLEOTIDE SEQUENCE</scope>
</reference>
<dbReference type="InterPro" id="IPR050463">
    <property type="entry name" value="Gfo/Idh/MocA_oxidrdct_glycsds"/>
</dbReference>
<dbReference type="InterPro" id="IPR004104">
    <property type="entry name" value="Gfo/Idh/MocA-like_OxRdtase_C"/>
</dbReference>
<protein>
    <submittedName>
        <fullName evidence="5">Uncharacterized protein</fullName>
    </submittedName>
</protein>
<dbReference type="Proteomes" id="UP000663881">
    <property type="component" value="Unassembled WGS sequence"/>
</dbReference>
<comment type="caution">
    <text evidence="5">The sequence shown here is derived from an EMBL/GenBank/DDBJ whole genome shotgun (WGS) entry which is preliminary data.</text>
</comment>